<dbReference type="CDD" id="cd18785">
    <property type="entry name" value="SF2_C"/>
    <property type="match status" value="1"/>
</dbReference>
<keyword evidence="2" id="KW-0812">Transmembrane</keyword>
<sequence>MKRFPAEIQFKYPWRSYQQRVLDNLQKHLTDNKLHVVAPPGSGKTVLGLEVMLRLNRPTLILAPTVAIRNQWVDRFCELFLNTDQVPDWISYSLFDPKFVTVSTYQGLFASFSRMEESSEDLAIDNIEEVKVSKRDASRIVALLKQLEVKTLIVDEAHHLKNEWWKALNYVVQEIKPTVVGLTATPPYDVTISEWSRYCELNGPIDEEIFVPELVLAGDLCPHQDFIYFNIPKREESKTILDNRARINEIYEKLKSDITLLEDIEGLSFMQSPKEYLYWIYDNLEFYMACVIYVHQFRSEINDEHLLVLGNRTAKVPTLNYDWMQKLLEFYCFKSKPFFVEDERYTVEEYEEKVEHMLNRLRRYGAMSNKLIRFTNSLKENTLLSSSVNKLNSIVDIVEFEKDCLGADLRMVILSDFIRKEYHVSSEVNDVVHQKLGVVPIFEQIRRRVSSTNRLGVLTGSLIIMPLSAKNRFTELLHIRKVDEVMLKPLMYDGSYVEVSLVDRIKNDIISIITRLFEEGEIEVLIGTKSLLGEGWDAPAINSLILASFVGSYVSSNQMRGRAIRAQRDNPLKTANIWHLVTFNADLEDGGSDRKTLIRRFKSFVGVSNHECIDDVFISNGTARLGLSHSLLTEDDIKEQNSFTYTVASDRSNLMNRWLSATQKGQRLVHAIGIPFAVYNSSLQVNSVVFENSEDARVFYTNKTLAHLKYSYRVLILGTLVNCIAFALQYYLFQLSLYHLLYFALEVIVFAYFLKIREKRKRYSSLARKYVDIGDDIAAIAKAVTLTLERYKLILTPFSELDIVVKKSSNGGVSCSLEGGTVLEGNLFSDCIQELFSPIENPRYVIERRTFLALKGNFRDYHAVPTCLGVRKEMVSYFSQKWSELVGENRIIFTRTVMGRSKLLSARVNSLSNKLDNEPLVDENIWV</sequence>
<dbReference type="EMBL" id="WMJX01000002">
    <property type="protein sequence ID" value="MTG96908.1"/>
    <property type="molecule type" value="Genomic_DNA"/>
</dbReference>
<feature type="coiled-coil region" evidence="1">
    <location>
        <begin position="340"/>
        <end position="367"/>
    </location>
</feature>
<keyword evidence="1" id="KW-0175">Coiled coil</keyword>
<evidence type="ECO:0000313" key="4">
    <source>
        <dbReference type="EMBL" id="MTG96908.1"/>
    </source>
</evidence>
<dbReference type="SUPFAM" id="SSF52540">
    <property type="entry name" value="P-loop containing nucleoside triphosphate hydrolases"/>
    <property type="match status" value="1"/>
</dbReference>
<dbReference type="Proteomes" id="UP000438760">
    <property type="component" value="Unassembled WGS sequence"/>
</dbReference>
<feature type="transmembrane region" description="Helical" evidence="2">
    <location>
        <begin position="737"/>
        <end position="754"/>
    </location>
</feature>
<dbReference type="InterPro" id="IPR014001">
    <property type="entry name" value="Helicase_ATP-bd"/>
</dbReference>
<evidence type="ECO:0000313" key="5">
    <source>
        <dbReference type="Proteomes" id="UP000438760"/>
    </source>
</evidence>
<organism evidence="4 5">
    <name type="scientific">Myroides albus</name>
    <dbReference type="NCBI Taxonomy" id="2562892"/>
    <lineage>
        <taxon>Bacteria</taxon>
        <taxon>Pseudomonadati</taxon>
        <taxon>Bacteroidota</taxon>
        <taxon>Flavobacteriia</taxon>
        <taxon>Flavobacteriales</taxon>
        <taxon>Flavobacteriaceae</taxon>
        <taxon>Myroides</taxon>
    </lineage>
</organism>
<gene>
    <name evidence="4" type="ORF">GJV76_01895</name>
</gene>
<keyword evidence="4" id="KW-0067">ATP-binding</keyword>
<comment type="caution">
    <text evidence="4">The sequence shown here is derived from an EMBL/GenBank/DDBJ whole genome shotgun (WGS) entry which is preliminary data.</text>
</comment>
<keyword evidence="4" id="KW-0547">Nucleotide-binding</keyword>
<dbReference type="Pfam" id="PF04851">
    <property type="entry name" value="ResIII"/>
    <property type="match status" value="1"/>
</dbReference>
<dbReference type="SMART" id="SM00487">
    <property type="entry name" value="DEXDc"/>
    <property type="match status" value="1"/>
</dbReference>
<dbReference type="RefSeq" id="WP_155090958.1">
    <property type="nucleotide sequence ID" value="NZ_CP102754.1"/>
</dbReference>
<keyword evidence="5" id="KW-1185">Reference proteome</keyword>
<keyword evidence="4" id="KW-0378">Hydrolase</keyword>
<dbReference type="Gene3D" id="3.40.50.300">
    <property type="entry name" value="P-loop containing nucleotide triphosphate hydrolases"/>
    <property type="match status" value="2"/>
</dbReference>
<keyword evidence="4" id="KW-0347">Helicase</keyword>
<dbReference type="GO" id="GO:0004386">
    <property type="term" value="F:helicase activity"/>
    <property type="evidence" value="ECO:0007669"/>
    <property type="project" value="UniProtKB-KW"/>
</dbReference>
<dbReference type="InterPro" id="IPR050742">
    <property type="entry name" value="Helicase_Restrict-Modif_Enz"/>
</dbReference>
<keyword evidence="2" id="KW-0472">Membrane</keyword>
<dbReference type="GO" id="GO:0005524">
    <property type="term" value="F:ATP binding"/>
    <property type="evidence" value="ECO:0007669"/>
    <property type="project" value="InterPro"/>
</dbReference>
<protein>
    <submittedName>
        <fullName evidence="4">DEAD/DEAH box helicase</fullName>
    </submittedName>
</protein>
<dbReference type="GO" id="GO:0016787">
    <property type="term" value="F:hydrolase activity"/>
    <property type="evidence" value="ECO:0007669"/>
    <property type="project" value="InterPro"/>
</dbReference>
<evidence type="ECO:0000256" key="2">
    <source>
        <dbReference type="SAM" id="Phobius"/>
    </source>
</evidence>
<keyword evidence="2" id="KW-1133">Transmembrane helix</keyword>
<name>A0A6I3LEK8_9FLAO</name>
<dbReference type="InterPro" id="IPR006935">
    <property type="entry name" value="Helicase/UvrB_N"/>
</dbReference>
<dbReference type="GO" id="GO:0003677">
    <property type="term" value="F:DNA binding"/>
    <property type="evidence" value="ECO:0007669"/>
    <property type="project" value="InterPro"/>
</dbReference>
<dbReference type="PANTHER" id="PTHR47396">
    <property type="entry name" value="TYPE I RESTRICTION ENZYME ECOKI R PROTEIN"/>
    <property type="match status" value="1"/>
</dbReference>
<dbReference type="PROSITE" id="PS51192">
    <property type="entry name" value="HELICASE_ATP_BIND_1"/>
    <property type="match status" value="1"/>
</dbReference>
<reference evidence="4 5" key="1">
    <citation type="submission" date="2019-11" db="EMBL/GenBank/DDBJ databases">
        <title>Genome of Strain BIT-d1.</title>
        <authorList>
            <person name="Yang Y."/>
        </authorList>
    </citation>
    <scope>NUCLEOTIDE SEQUENCE [LARGE SCALE GENOMIC DNA]</scope>
    <source>
        <strain evidence="4 5">BIT-d1</strain>
    </source>
</reference>
<evidence type="ECO:0000256" key="1">
    <source>
        <dbReference type="SAM" id="Coils"/>
    </source>
</evidence>
<dbReference type="InterPro" id="IPR027417">
    <property type="entry name" value="P-loop_NTPase"/>
</dbReference>
<evidence type="ECO:0000259" key="3">
    <source>
        <dbReference type="PROSITE" id="PS51192"/>
    </source>
</evidence>
<dbReference type="GO" id="GO:0005829">
    <property type="term" value="C:cytosol"/>
    <property type="evidence" value="ECO:0007669"/>
    <property type="project" value="TreeGrafter"/>
</dbReference>
<feature type="transmembrane region" description="Helical" evidence="2">
    <location>
        <begin position="710"/>
        <end position="731"/>
    </location>
</feature>
<feature type="domain" description="Helicase ATP-binding" evidence="3">
    <location>
        <begin position="25"/>
        <end position="204"/>
    </location>
</feature>
<dbReference type="PANTHER" id="PTHR47396:SF1">
    <property type="entry name" value="ATP-DEPENDENT HELICASE IRC3-RELATED"/>
    <property type="match status" value="1"/>
</dbReference>
<accession>A0A6I3LEK8</accession>
<dbReference type="AlphaFoldDB" id="A0A6I3LEK8"/>
<proteinExistence type="predicted"/>
<dbReference type="OrthoDB" id="9759819at2"/>